<dbReference type="SUPFAM" id="SSF82171">
    <property type="entry name" value="DPP6 N-terminal domain-like"/>
    <property type="match status" value="1"/>
</dbReference>
<evidence type="ECO:0000313" key="3">
    <source>
        <dbReference type="Proteomes" id="UP000095751"/>
    </source>
</evidence>
<sequence>MSIYDRSTLPSRPVPSLSSQQNKIGAGTAAINNDENTSKKILDAARLIGMTRVGSAVVSPNGQTAVFHTSDYDFTNKKSNQQLWLADLQLASTLDDTAIRRHDHLRKLTEGKQYDWASVSSPQYSPCGGHLAFLSNRKDKDKSSVWVLPLDGPGEARLLAEFPISVGDLHWTAHGGIAVSASVYVDQQSVDDGGNGKDAMTATADRDKALADDDAVLGGLDAVLYHKLPIREWDRWLDAKMAHPFYVPVTDAAVTLGMALVVSVQL</sequence>
<name>A0A1E7F7D8_9STRA</name>
<keyword evidence="3" id="KW-1185">Reference proteome</keyword>
<evidence type="ECO:0008006" key="4">
    <source>
        <dbReference type="Google" id="ProtNLM"/>
    </source>
</evidence>
<organism evidence="2 3">
    <name type="scientific">Fragilariopsis cylindrus CCMP1102</name>
    <dbReference type="NCBI Taxonomy" id="635003"/>
    <lineage>
        <taxon>Eukaryota</taxon>
        <taxon>Sar</taxon>
        <taxon>Stramenopiles</taxon>
        <taxon>Ochrophyta</taxon>
        <taxon>Bacillariophyta</taxon>
        <taxon>Bacillariophyceae</taxon>
        <taxon>Bacillariophycidae</taxon>
        <taxon>Bacillariales</taxon>
        <taxon>Bacillariaceae</taxon>
        <taxon>Fragilariopsis</taxon>
    </lineage>
</organism>
<proteinExistence type="predicted"/>
<evidence type="ECO:0000313" key="2">
    <source>
        <dbReference type="EMBL" id="OEU14070.1"/>
    </source>
</evidence>
<dbReference type="EMBL" id="KV784361">
    <property type="protein sequence ID" value="OEU14070.1"/>
    <property type="molecule type" value="Genomic_DNA"/>
</dbReference>
<dbReference type="KEGG" id="fcy:FRACYDRAFT_242424"/>
<reference evidence="2 3" key="1">
    <citation type="submission" date="2016-09" db="EMBL/GenBank/DDBJ databases">
        <title>Extensive genetic diversity and differential bi-allelic expression allows diatom success in the polar Southern Ocean.</title>
        <authorList>
            <consortium name="DOE Joint Genome Institute"/>
            <person name="Mock T."/>
            <person name="Otillar R.P."/>
            <person name="Strauss J."/>
            <person name="Dupont C."/>
            <person name="Frickenhaus S."/>
            <person name="Maumus F."/>
            <person name="Mcmullan M."/>
            <person name="Sanges R."/>
            <person name="Schmutz J."/>
            <person name="Toseland A."/>
            <person name="Valas R."/>
            <person name="Veluchamy A."/>
            <person name="Ward B.J."/>
            <person name="Allen A."/>
            <person name="Barry K."/>
            <person name="Falciatore A."/>
            <person name="Ferrante M."/>
            <person name="Fortunato A.E."/>
            <person name="Gloeckner G."/>
            <person name="Gruber A."/>
            <person name="Hipkin R."/>
            <person name="Janech M."/>
            <person name="Kroth P."/>
            <person name="Leese F."/>
            <person name="Lindquist E."/>
            <person name="Lyon B.R."/>
            <person name="Martin J."/>
            <person name="Mayer C."/>
            <person name="Parker M."/>
            <person name="Quesneville H."/>
            <person name="Raymond J."/>
            <person name="Uhlig C."/>
            <person name="Valentin K.U."/>
            <person name="Worden A.Z."/>
            <person name="Armbrust E.V."/>
            <person name="Bowler C."/>
            <person name="Green B."/>
            <person name="Moulton V."/>
            <person name="Van Oosterhout C."/>
            <person name="Grigoriev I."/>
        </authorList>
    </citation>
    <scope>NUCLEOTIDE SEQUENCE [LARGE SCALE GENOMIC DNA]</scope>
    <source>
        <strain evidence="2 3">CCMP1102</strain>
    </source>
</reference>
<feature type="region of interest" description="Disordered" evidence="1">
    <location>
        <begin position="1"/>
        <end position="23"/>
    </location>
</feature>
<dbReference type="OrthoDB" id="416344at2759"/>
<protein>
    <recommendedName>
        <fullName evidence="4">Dipeptidylpeptidase IV N-terminal domain-containing protein</fullName>
    </recommendedName>
</protein>
<dbReference type="InParanoid" id="A0A1E7F7D8"/>
<dbReference type="Proteomes" id="UP000095751">
    <property type="component" value="Unassembled WGS sequence"/>
</dbReference>
<gene>
    <name evidence="2" type="ORF">FRACYDRAFT_242424</name>
</gene>
<dbReference type="AlphaFoldDB" id="A0A1E7F7D8"/>
<dbReference type="InterPro" id="IPR011042">
    <property type="entry name" value="6-blade_b-propeller_TolB-like"/>
</dbReference>
<dbReference type="Gene3D" id="2.120.10.30">
    <property type="entry name" value="TolB, C-terminal domain"/>
    <property type="match status" value="1"/>
</dbReference>
<evidence type="ECO:0000256" key="1">
    <source>
        <dbReference type="SAM" id="MobiDB-lite"/>
    </source>
</evidence>
<accession>A0A1E7F7D8</accession>